<dbReference type="InterPro" id="IPR013022">
    <property type="entry name" value="Xyl_isomerase-like_TIM-brl"/>
</dbReference>
<dbReference type="PANTHER" id="PTHR12110">
    <property type="entry name" value="HYDROXYPYRUVATE ISOMERASE"/>
    <property type="match status" value="1"/>
</dbReference>
<evidence type="ECO:0000313" key="2">
    <source>
        <dbReference type="EMBL" id="SVB14222.1"/>
    </source>
</evidence>
<gene>
    <name evidence="2" type="ORF">METZ01_LOCUS167076</name>
</gene>
<dbReference type="AlphaFoldDB" id="A0A382BLP2"/>
<dbReference type="InterPro" id="IPR050312">
    <property type="entry name" value="IolE/XylAMocC-like"/>
</dbReference>
<dbReference type="Pfam" id="PF01261">
    <property type="entry name" value="AP_endonuc_2"/>
    <property type="match status" value="1"/>
</dbReference>
<reference evidence="2" key="1">
    <citation type="submission" date="2018-05" db="EMBL/GenBank/DDBJ databases">
        <authorList>
            <person name="Lanie J.A."/>
            <person name="Ng W.-L."/>
            <person name="Kazmierczak K.M."/>
            <person name="Andrzejewski T.M."/>
            <person name="Davidsen T.M."/>
            <person name="Wayne K.J."/>
            <person name="Tettelin H."/>
            <person name="Glass J.I."/>
            <person name="Rusch D."/>
            <person name="Podicherti R."/>
            <person name="Tsui H.-C.T."/>
            <person name="Winkler M.E."/>
        </authorList>
    </citation>
    <scope>NUCLEOTIDE SEQUENCE</scope>
</reference>
<accession>A0A382BLP2</accession>
<evidence type="ECO:0000259" key="1">
    <source>
        <dbReference type="Pfam" id="PF01261"/>
    </source>
</evidence>
<dbReference type="InterPro" id="IPR006311">
    <property type="entry name" value="TAT_signal"/>
</dbReference>
<name>A0A382BLP2_9ZZZZ</name>
<dbReference type="Gene3D" id="3.20.20.150">
    <property type="entry name" value="Divalent-metal-dependent TIM barrel enzymes"/>
    <property type="match status" value="1"/>
</dbReference>
<sequence length="305" mass="33617">MKHITRRQFIGATAALATAPALAAHPKFRLNYILSSSMYGTLPLNTILPEVAKTGSNTIDIWPRVHGNQREQMEEMGHEKFAALLKQHRTDLGCITRYDLGPFGLQKEMKVAQKFGAKVMVCGGRGRKGLKGAELKAEVKKFAELLKPHAAAAEKANVTIAIENHGNNLMDSPDSMKWLVELAPSQHLGIALAPYHLESLGVDAPGHAKLIEALGNRISVFYAWQHGMGCHKKLPKEQELLQMPGRGKLDFAPIVRALKKINYSGFTSIFMHPVPRGIPILETARDCTTEINRARTYLEKCLAAA</sequence>
<dbReference type="InterPro" id="IPR036237">
    <property type="entry name" value="Xyl_isomerase-like_sf"/>
</dbReference>
<proteinExistence type="predicted"/>
<feature type="domain" description="Xylose isomerase-like TIM barrel" evidence="1">
    <location>
        <begin position="69"/>
        <end position="269"/>
    </location>
</feature>
<dbReference type="PROSITE" id="PS51318">
    <property type="entry name" value="TAT"/>
    <property type="match status" value="1"/>
</dbReference>
<dbReference type="SUPFAM" id="SSF51658">
    <property type="entry name" value="Xylose isomerase-like"/>
    <property type="match status" value="1"/>
</dbReference>
<organism evidence="2">
    <name type="scientific">marine metagenome</name>
    <dbReference type="NCBI Taxonomy" id="408172"/>
    <lineage>
        <taxon>unclassified sequences</taxon>
        <taxon>metagenomes</taxon>
        <taxon>ecological metagenomes</taxon>
    </lineage>
</organism>
<dbReference type="PANTHER" id="PTHR12110:SF21">
    <property type="entry name" value="XYLOSE ISOMERASE-LIKE TIM BARREL DOMAIN-CONTAINING PROTEIN"/>
    <property type="match status" value="1"/>
</dbReference>
<dbReference type="EMBL" id="UINC01030210">
    <property type="protein sequence ID" value="SVB14222.1"/>
    <property type="molecule type" value="Genomic_DNA"/>
</dbReference>
<protein>
    <recommendedName>
        <fullName evidence="1">Xylose isomerase-like TIM barrel domain-containing protein</fullName>
    </recommendedName>
</protein>